<evidence type="ECO:0000256" key="12">
    <source>
        <dbReference type="ARBA" id="ARBA00052335"/>
    </source>
</evidence>
<dbReference type="CDD" id="cd04301">
    <property type="entry name" value="NAT_SF"/>
    <property type="match status" value="1"/>
</dbReference>
<evidence type="ECO:0000256" key="10">
    <source>
        <dbReference type="ARBA" id="ARBA00051823"/>
    </source>
</evidence>
<reference evidence="15" key="1">
    <citation type="submission" date="2023-10" db="EMBL/GenBank/DDBJ databases">
        <title>Genome assemblies of two species of porcelain crab, Petrolisthes cinctipes and Petrolisthes manimaculis (Anomura: Porcellanidae).</title>
        <authorList>
            <person name="Angst P."/>
        </authorList>
    </citation>
    <scope>NUCLEOTIDE SEQUENCE</scope>
    <source>
        <strain evidence="15">PB745_01</strain>
        <tissue evidence="15">Gill</tissue>
    </source>
</reference>
<evidence type="ECO:0000256" key="1">
    <source>
        <dbReference type="ARBA" id="ARBA00022679"/>
    </source>
</evidence>
<comment type="catalytic activity">
    <reaction evidence="12">
        <text>dopamine + hexadecanoyl-CoA = N-hexadecanoyl-dopamine + CoA + H(+)</text>
        <dbReference type="Rhea" id="RHEA:51376"/>
        <dbReference type="ChEBI" id="CHEBI:15378"/>
        <dbReference type="ChEBI" id="CHEBI:57287"/>
        <dbReference type="ChEBI" id="CHEBI:57379"/>
        <dbReference type="ChEBI" id="CHEBI:59905"/>
        <dbReference type="ChEBI" id="CHEBI:134058"/>
    </reaction>
    <physiologicalReaction direction="left-to-right" evidence="12">
        <dbReference type="Rhea" id="RHEA:51377"/>
    </physiologicalReaction>
</comment>
<dbReference type="PROSITE" id="PS51186">
    <property type="entry name" value="GNAT"/>
    <property type="match status" value="1"/>
</dbReference>
<dbReference type="EC" id="2.3.1.87" evidence="5"/>
<dbReference type="FunFam" id="3.40.630.30:FF:000046">
    <property type="entry name" value="Dopamine N-acetyltransferase"/>
    <property type="match status" value="1"/>
</dbReference>
<dbReference type="Proteomes" id="UP001286313">
    <property type="component" value="Unassembled WGS sequence"/>
</dbReference>
<evidence type="ECO:0000256" key="2">
    <source>
        <dbReference type="ARBA" id="ARBA00023315"/>
    </source>
</evidence>
<comment type="catalytic activity">
    <reaction evidence="13">
        <text>serotonin + acetyl-CoA = N-acetylserotonin + CoA + H(+)</text>
        <dbReference type="Rhea" id="RHEA:25217"/>
        <dbReference type="ChEBI" id="CHEBI:15378"/>
        <dbReference type="ChEBI" id="CHEBI:17697"/>
        <dbReference type="ChEBI" id="CHEBI:57287"/>
        <dbReference type="ChEBI" id="CHEBI:57288"/>
        <dbReference type="ChEBI" id="CHEBI:350546"/>
        <dbReference type="EC" id="2.3.1.87"/>
    </reaction>
    <physiologicalReaction direction="left-to-right" evidence="13">
        <dbReference type="Rhea" id="RHEA:25218"/>
    </physiologicalReaction>
</comment>
<dbReference type="SUPFAM" id="SSF55729">
    <property type="entry name" value="Acyl-CoA N-acyltransferases (Nat)"/>
    <property type="match status" value="1"/>
</dbReference>
<dbReference type="PANTHER" id="PTHR20905:SF1">
    <property type="entry name" value="AT07410P-RELATED"/>
    <property type="match status" value="1"/>
</dbReference>
<evidence type="ECO:0000256" key="4">
    <source>
        <dbReference type="ARBA" id="ARBA00038182"/>
    </source>
</evidence>
<accession>A0AAE1KLF3</accession>
<dbReference type="PANTHER" id="PTHR20905">
    <property type="entry name" value="N-ACETYLTRANSFERASE-RELATED"/>
    <property type="match status" value="1"/>
</dbReference>
<dbReference type="Pfam" id="PF00583">
    <property type="entry name" value="Acetyltransf_1"/>
    <property type="match status" value="1"/>
</dbReference>
<evidence type="ECO:0000256" key="9">
    <source>
        <dbReference type="ARBA" id="ARBA00051711"/>
    </source>
</evidence>
<evidence type="ECO:0000256" key="7">
    <source>
        <dbReference type="ARBA" id="ARBA00050849"/>
    </source>
</evidence>
<proteinExistence type="inferred from homology"/>
<comment type="catalytic activity">
    <reaction evidence="9">
        <text>dopamine + acetyl-CoA = N-acetyldopamine + CoA + H(+)</text>
        <dbReference type="Rhea" id="RHEA:51388"/>
        <dbReference type="ChEBI" id="CHEBI:15378"/>
        <dbReference type="ChEBI" id="CHEBI:57287"/>
        <dbReference type="ChEBI" id="CHEBI:57288"/>
        <dbReference type="ChEBI" id="CHEBI:59905"/>
        <dbReference type="ChEBI" id="CHEBI:125678"/>
    </reaction>
    <physiologicalReaction direction="left-to-right" evidence="9">
        <dbReference type="Rhea" id="RHEA:51389"/>
    </physiologicalReaction>
</comment>
<gene>
    <name evidence="15" type="ORF">Pcinc_020405</name>
</gene>
<protein>
    <recommendedName>
        <fullName evidence="5">aralkylamine N-acetyltransferase</fullName>
        <ecNumber evidence="5">2.3.1.87</ecNumber>
    </recommendedName>
</protein>
<comment type="similarity">
    <text evidence="4">Belongs to the acetyltransferase family. AANAT subfamily.</text>
</comment>
<dbReference type="EMBL" id="JAWQEG010002083">
    <property type="protein sequence ID" value="KAK3874675.1"/>
    <property type="molecule type" value="Genomic_DNA"/>
</dbReference>
<comment type="catalytic activity">
    <reaction evidence="7">
        <text>serotonin + octadecanoyl-CoA = N-octadecanoyl-serotonin + CoA + H(+)</text>
        <dbReference type="Rhea" id="RHEA:51400"/>
        <dbReference type="ChEBI" id="CHEBI:15378"/>
        <dbReference type="ChEBI" id="CHEBI:57287"/>
        <dbReference type="ChEBI" id="CHEBI:57394"/>
        <dbReference type="ChEBI" id="CHEBI:134065"/>
        <dbReference type="ChEBI" id="CHEBI:350546"/>
    </reaction>
    <physiologicalReaction direction="left-to-right" evidence="7">
        <dbReference type="Rhea" id="RHEA:51401"/>
    </physiologicalReaction>
</comment>
<keyword evidence="1" id="KW-0808">Transferase</keyword>
<dbReference type="Gene3D" id="3.40.630.30">
    <property type="match status" value="1"/>
</dbReference>
<dbReference type="InterPro" id="IPR016181">
    <property type="entry name" value="Acyl_CoA_acyltransferase"/>
</dbReference>
<name>A0AAE1KLF3_PETCI</name>
<comment type="pathway">
    <text evidence="3">Aromatic compound metabolism; melatonin biosynthesis; melatonin from serotonin: step 1/2.</text>
</comment>
<dbReference type="AlphaFoldDB" id="A0AAE1KLF3"/>
<evidence type="ECO:0000313" key="16">
    <source>
        <dbReference type="Proteomes" id="UP001286313"/>
    </source>
</evidence>
<evidence type="ECO:0000256" key="3">
    <source>
        <dbReference type="ARBA" id="ARBA00037926"/>
    </source>
</evidence>
<evidence type="ECO:0000313" key="15">
    <source>
        <dbReference type="EMBL" id="KAK3874675.1"/>
    </source>
</evidence>
<keyword evidence="16" id="KW-1185">Reference proteome</keyword>
<dbReference type="GO" id="GO:0004059">
    <property type="term" value="F:aralkylamine N-acetyltransferase activity"/>
    <property type="evidence" value="ECO:0007669"/>
    <property type="project" value="UniProtKB-EC"/>
</dbReference>
<evidence type="ECO:0000256" key="5">
    <source>
        <dbReference type="ARBA" id="ARBA00039114"/>
    </source>
</evidence>
<comment type="caution">
    <text evidence="15">The sequence shown here is derived from an EMBL/GenBank/DDBJ whole genome shotgun (WGS) entry which is preliminary data.</text>
</comment>
<comment type="catalytic activity">
    <reaction evidence="10">
        <text>serotonin + (9Z)-octadecenoyl-CoA = N-(9Z-octadecenoyl)-serotonin + CoA + H(+)</text>
        <dbReference type="Rhea" id="RHEA:51392"/>
        <dbReference type="ChEBI" id="CHEBI:15378"/>
        <dbReference type="ChEBI" id="CHEBI:57287"/>
        <dbReference type="ChEBI" id="CHEBI:57387"/>
        <dbReference type="ChEBI" id="CHEBI:134064"/>
        <dbReference type="ChEBI" id="CHEBI:350546"/>
    </reaction>
    <physiologicalReaction direction="left-to-right" evidence="10">
        <dbReference type="Rhea" id="RHEA:51393"/>
    </physiologicalReaction>
</comment>
<evidence type="ECO:0000259" key="14">
    <source>
        <dbReference type="PROSITE" id="PS51186"/>
    </source>
</evidence>
<dbReference type="InterPro" id="IPR000182">
    <property type="entry name" value="GNAT_dom"/>
</dbReference>
<organism evidence="15 16">
    <name type="scientific">Petrolisthes cinctipes</name>
    <name type="common">Flat porcelain crab</name>
    <dbReference type="NCBI Taxonomy" id="88211"/>
    <lineage>
        <taxon>Eukaryota</taxon>
        <taxon>Metazoa</taxon>
        <taxon>Ecdysozoa</taxon>
        <taxon>Arthropoda</taxon>
        <taxon>Crustacea</taxon>
        <taxon>Multicrustacea</taxon>
        <taxon>Malacostraca</taxon>
        <taxon>Eumalacostraca</taxon>
        <taxon>Eucarida</taxon>
        <taxon>Decapoda</taxon>
        <taxon>Pleocyemata</taxon>
        <taxon>Anomura</taxon>
        <taxon>Galatheoidea</taxon>
        <taxon>Porcellanidae</taxon>
        <taxon>Petrolisthes</taxon>
    </lineage>
</organism>
<evidence type="ECO:0000256" key="6">
    <source>
        <dbReference type="ARBA" id="ARBA00050189"/>
    </source>
</evidence>
<comment type="catalytic activity">
    <reaction evidence="11">
        <text>serotonin + hexadecanoyl-CoA = N-hexadecanoyl-serotonin + CoA + H(+)</text>
        <dbReference type="Rhea" id="RHEA:51384"/>
        <dbReference type="ChEBI" id="CHEBI:15378"/>
        <dbReference type="ChEBI" id="CHEBI:57287"/>
        <dbReference type="ChEBI" id="CHEBI:57379"/>
        <dbReference type="ChEBI" id="CHEBI:134059"/>
        <dbReference type="ChEBI" id="CHEBI:350546"/>
    </reaction>
    <physiologicalReaction direction="left-to-right" evidence="11">
        <dbReference type="Rhea" id="RHEA:51385"/>
    </physiologicalReaction>
</comment>
<sequence>MKRYGGAGRDEGDREGLGEMKEMCDPASSLEYHNLTESDVEEVVAFMAQHFYPREPVSTGLHMTYEDNKEWIHGSVREWVRSGVSVVARDPAKGQIAGTILATILTRNQSNTYECALTSPKTKVRTLHTVLSVLEEAVDFFARYEEVDRILELAMITVSEESSGRGIGRKLVQESEARGRALGCQLATAQATAVPSQRLLLRLGYEVLYTLDYGTFQIAGDRVFDMDCMLGTPSAKVMARHIDRK</sequence>
<evidence type="ECO:0000256" key="13">
    <source>
        <dbReference type="ARBA" id="ARBA00052491"/>
    </source>
</evidence>
<comment type="catalytic activity">
    <reaction evidence="8">
        <text>serotonin + (5Z,8Z,11Z,14Z)-eicosatetraenoyl-CoA = N-[(5Z,8Z,11Z,14Z)-eicosatetraenoyl]-serotonin + CoA + H(+)</text>
        <dbReference type="Rhea" id="RHEA:51396"/>
        <dbReference type="ChEBI" id="CHEBI:15378"/>
        <dbReference type="ChEBI" id="CHEBI:57287"/>
        <dbReference type="ChEBI" id="CHEBI:57368"/>
        <dbReference type="ChEBI" id="CHEBI:132255"/>
        <dbReference type="ChEBI" id="CHEBI:350546"/>
    </reaction>
    <physiologicalReaction direction="left-to-right" evidence="8">
        <dbReference type="Rhea" id="RHEA:51397"/>
    </physiologicalReaction>
</comment>
<comment type="catalytic activity">
    <reaction evidence="6">
        <text>dopamine + (9Z)-octadecenoyl-CoA = N-(9Z-octadecanoyl)-dopamine + CoA + H(+)</text>
        <dbReference type="Rhea" id="RHEA:51380"/>
        <dbReference type="ChEBI" id="CHEBI:15378"/>
        <dbReference type="ChEBI" id="CHEBI:31883"/>
        <dbReference type="ChEBI" id="CHEBI:57287"/>
        <dbReference type="ChEBI" id="CHEBI:57387"/>
        <dbReference type="ChEBI" id="CHEBI:59905"/>
    </reaction>
    <physiologicalReaction direction="left-to-right" evidence="6">
        <dbReference type="Rhea" id="RHEA:51381"/>
    </physiologicalReaction>
</comment>
<keyword evidence="2" id="KW-0012">Acyltransferase</keyword>
<evidence type="ECO:0000256" key="8">
    <source>
        <dbReference type="ARBA" id="ARBA00051284"/>
    </source>
</evidence>
<feature type="domain" description="N-acetyltransferase" evidence="14">
    <location>
        <begin position="30"/>
        <end position="231"/>
    </location>
</feature>
<evidence type="ECO:0000256" key="11">
    <source>
        <dbReference type="ARBA" id="ARBA00052178"/>
    </source>
</evidence>